<evidence type="ECO:0000256" key="2">
    <source>
        <dbReference type="ARBA" id="ARBA00022729"/>
    </source>
</evidence>
<keyword evidence="6" id="KW-1185">Reference proteome</keyword>
<protein>
    <recommendedName>
        <fullName evidence="4">Wall-associated receptor kinase galacturonan-binding domain-containing protein</fullName>
    </recommendedName>
</protein>
<proteinExistence type="predicted"/>
<feature type="chain" id="PRO_5041663039" description="Wall-associated receptor kinase galacturonan-binding domain-containing protein" evidence="3">
    <location>
        <begin position="22"/>
        <end position="302"/>
    </location>
</feature>
<evidence type="ECO:0000313" key="6">
    <source>
        <dbReference type="Proteomes" id="UP001187471"/>
    </source>
</evidence>
<evidence type="ECO:0000259" key="4">
    <source>
        <dbReference type="Pfam" id="PF13947"/>
    </source>
</evidence>
<feature type="signal peptide" evidence="3">
    <location>
        <begin position="1"/>
        <end position="21"/>
    </location>
</feature>
<evidence type="ECO:0000256" key="3">
    <source>
        <dbReference type="SAM" id="SignalP"/>
    </source>
</evidence>
<dbReference type="EMBL" id="JAVXUO010000241">
    <property type="protein sequence ID" value="KAK2994121.1"/>
    <property type="molecule type" value="Genomic_DNA"/>
</dbReference>
<dbReference type="Pfam" id="PF13947">
    <property type="entry name" value="GUB_WAK_bind"/>
    <property type="match status" value="1"/>
</dbReference>
<dbReference type="InterPro" id="IPR025287">
    <property type="entry name" value="WAK_GUB"/>
</dbReference>
<name>A0AA88S8L3_9ASTE</name>
<sequence length="302" mass="33556">MEVRVLFILLSLFLQLRGIESSMAMAKPGCQEKCGNISVPYPFGIRAGCYLDKAFEVVCNESQNLSNLYSVEGFQILQLWFNSMNVLIDDRTIGWCQEAADFVDPHLCVHYALNQRFSFSHSANKFVAIGCPFSAFITGVGMPNYTSGCATLCGIPFSGFPFSPLTSAADTCSGFGCCETNFPRDLTSFDMRILKISTLNSSENNVLFATAFLAHKEYPTHKLYQQSDKTKIFPVPVVLNWVIAHVTCHKAREGRNYVCSQNSDCFDSNGQGYHCLCSQGYQGNPYLHNGCQGSVCFFRGCY</sequence>
<gene>
    <name evidence="5" type="ORF">RJ640_003644</name>
</gene>
<accession>A0AA88S8L3</accession>
<dbReference type="PANTHER" id="PTHR33491">
    <property type="entry name" value="OSJNBA0016N04.9 PROTEIN"/>
    <property type="match status" value="1"/>
</dbReference>
<dbReference type="Proteomes" id="UP001187471">
    <property type="component" value="Unassembled WGS sequence"/>
</dbReference>
<organism evidence="5 6">
    <name type="scientific">Escallonia rubra</name>
    <dbReference type="NCBI Taxonomy" id="112253"/>
    <lineage>
        <taxon>Eukaryota</taxon>
        <taxon>Viridiplantae</taxon>
        <taxon>Streptophyta</taxon>
        <taxon>Embryophyta</taxon>
        <taxon>Tracheophyta</taxon>
        <taxon>Spermatophyta</taxon>
        <taxon>Magnoliopsida</taxon>
        <taxon>eudicotyledons</taxon>
        <taxon>Gunneridae</taxon>
        <taxon>Pentapetalae</taxon>
        <taxon>asterids</taxon>
        <taxon>campanulids</taxon>
        <taxon>Escalloniales</taxon>
        <taxon>Escalloniaceae</taxon>
        <taxon>Escallonia</taxon>
    </lineage>
</organism>
<comment type="subcellular location">
    <subcellularLocation>
        <location evidence="1">Membrane</location>
        <topology evidence="1">Single-pass membrane protein</topology>
    </subcellularLocation>
</comment>
<comment type="caution">
    <text evidence="5">The sequence shown here is derived from an EMBL/GenBank/DDBJ whole genome shotgun (WGS) entry which is preliminary data.</text>
</comment>
<reference evidence="5" key="1">
    <citation type="submission" date="2022-12" db="EMBL/GenBank/DDBJ databases">
        <title>Draft genome assemblies for two species of Escallonia (Escalloniales).</title>
        <authorList>
            <person name="Chanderbali A."/>
            <person name="Dervinis C."/>
            <person name="Anghel I."/>
            <person name="Soltis D."/>
            <person name="Soltis P."/>
            <person name="Zapata F."/>
        </authorList>
    </citation>
    <scope>NUCLEOTIDE SEQUENCE</scope>
    <source>
        <strain evidence="5">UCBG92.1500</strain>
        <tissue evidence="5">Leaf</tissue>
    </source>
</reference>
<evidence type="ECO:0000256" key="1">
    <source>
        <dbReference type="ARBA" id="ARBA00004167"/>
    </source>
</evidence>
<dbReference type="GO" id="GO:0030247">
    <property type="term" value="F:polysaccharide binding"/>
    <property type="evidence" value="ECO:0007669"/>
    <property type="project" value="InterPro"/>
</dbReference>
<keyword evidence="2 3" id="KW-0732">Signal</keyword>
<dbReference type="AlphaFoldDB" id="A0AA88S8L3"/>
<evidence type="ECO:0000313" key="5">
    <source>
        <dbReference type="EMBL" id="KAK2994121.1"/>
    </source>
</evidence>
<feature type="domain" description="Wall-associated receptor kinase galacturonan-binding" evidence="4">
    <location>
        <begin position="30"/>
        <end position="78"/>
    </location>
</feature>
<dbReference type="GO" id="GO:0016020">
    <property type="term" value="C:membrane"/>
    <property type="evidence" value="ECO:0007669"/>
    <property type="project" value="UniProtKB-SubCell"/>
</dbReference>